<dbReference type="InterPro" id="IPR036188">
    <property type="entry name" value="FAD/NAD-bd_sf"/>
</dbReference>
<feature type="compositionally biased region" description="Polar residues" evidence="2">
    <location>
        <begin position="361"/>
        <end position="373"/>
    </location>
</feature>
<sequence length="393" mass="41906">MPTTLTAAAVDRRIVVIGAGQAGLSAAYFLQRGGLRAGSDFEVLDANPTPGGAWSHRWDALTFSLVNGVHDLPGTRLTGADPDEPAREVIKRYYGRYEAEHGLRVARPWRVVAVEPTGEPVWRFLVRAEGPGGATRTYRASAVISGTGTWDHPYVPWYPGRFAGRQLTTRDFPEPEDFAGQRVLVVGGGISAVEFVVLLDEAGAVPIWSTRTPPRWRDTPFDARWGLAVENGVAARTRAGLRPLSVVAATGLPRTPRFAPAIDSGVLSSRGPLARLVRNGVEFADGTSEPVDVIIWATGFRPSLAHLAPLGIREPSGGVLMADDDVSVVRVPGLFLVGYGRSASTLGATRAGRRAARAARQSSVESTSATNDPTRLRSPATCSARMASRSVAL</sequence>
<reference evidence="3 4" key="1">
    <citation type="journal article" date="2019" name="Int. J. Syst. Evol. Microbiol.">
        <title>The Global Catalogue of Microorganisms (GCM) 10K type strain sequencing project: providing services to taxonomists for standard genome sequencing and annotation.</title>
        <authorList>
            <consortium name="The Broad Institute Genomics Platform"/>
            <consortium name="The Broad Institute Genome Sequencing Center for Infectious Disease"/>
            <person name="Wu L."/>
            <person name="Ma J."/>
        </authorList>
    </citation>
    <scope>NUCLEOTIDE SEQUENCE [LARGE SCALE GENOMIC DNA]</scope>
    <source>
        <strain evidence="3 4">JCM 16227</strain>
    </source>
</reference>
<proteinExistence type="predicted"/>
<dbReference type="SUPFAM" id="SSF51905">
    <property type="entry name" value="FAD/NAD(P)-binding domain"/>
    <property type="match status" value="1"/>
</dbReference>
<dbReference type="Gene3D" id="3.50.50.60">
    <property type="entry name" value="FAD/NAD(P)-binding domain"/>
    <property type="match status" value="1"/>
</dbReference>
<organism evidence="3 4">
    <name type="scientific">Gordonia cholesterolivorans</name>
    <dbReference type="NCBI Taxonomy" id="559625"/>
    <lineage>
        <taxon>Bacteria</taxon>
        <taxon>Bacillati</taxon>
        <taxon>Actinomycetota</taxon>
        <taxon>Actinomycetes</taxon>
        <taxon>Mycobacteriales</taxon>
        <taxon>Gordoniaceae</taxon>
        <taxon>Gordonia</taxon>
    </lineage>
</organism>
<evidence type="ECO:0000313" key="4">
    <source>
        <dbReference type="Proteomes" id="UP001501170"/>
    </source>
</evidence>
<dbReference type="Pfam" id="PF13738">
    <property type="entry name" value="Pyr_redox_3"/>
    <property type="match status" value="1"/>
</dbReference>
<dbReference type="EMBL" id="BAAARB010000005">
    <property type="protein sequence ID" value="GAA2375639.1"/>
    <property type="molecule type" value="Genomic_DNA"/>
</dbReference>
<dbReference type="PRINTS" id="PR00469">
    <property type="entry name" value="PNDRDTASEII"/>
</dbReference>
<dbReference type="PANTHER" id="PTHR43539:SF78">
    <property type="entry name" value="FLAVIN-CONTAINING MONOOXYGENASE"/>
    <property type="match status" value="1"/>
</dbReference>
<dbReference type="Proteomes" id="UP001501170">
    <property type="component" value="Unassembled WGS sequence"/>
</dbReference>
<dbReference type="InterPro" id="IPR050982">
    <property type="entry name" value="Auxin_biosynth/cation_transpt"/>
</dbReference>
<keyword evidence="1" id="KW-0560">Oxidoreductase</keyword>
<evidence type="ECO:0000256" key="1">
    <source>
        <dbReference type="ARBA" id="ARBA00023002"/>
    </source>
</evidence>
<feature type="region of interest" description="Disordered" evidence="2">
    <location>
        <begin position="352"/>
        <end position="381"/>
    </location>
</feature>
<name>A0ABN3HC59_9ACTN</name>
<dbReference type="PRINTS" id="PR00368">
    <property type="entry name" value="FADPNR"/>
</dbReference>
<protein>
    <submittedName>
        <fullName evidence="3">NAD(P)-binding domain-containing protein</fullName>
    </submittedName>
</protein>
<keyword evidence="4" id="KW-1185">Reference proteome</keyword>
<comment type="caution">
    <text evidence="3">The sequence shown here is derived from an EMBL/GenBank/DDBJ whole genome shotgun (WGS) entry which is preliminary data.</text>
</comment>
<dbReference type="PANTHER" id="PTHR43539">
    <property type="entry name" value="FLAVIN-BINDING MONOOXYGENASE-LIKE PROTEIN (AFU_ORTHOLOGUE AFUA_4G09220)"/>
    <property type="match status" value="1"/>
</dbReference>
<gene>
    <name evidence="3" type="ORF">GCM10009855_13580</name>
</gene>
<evidence type="ECO:0000256" key="2">
    <source>
        <dbReference type="SAM" id="MobiDB-lite"/>
    </source>
</evidence>
<accession>A0ABN3HC59</accession>
<evidence type="ECO:0000313" key="3">
    <source>
        <dbReference type="EMBL" id="GAA2375639.1"/>
    </source>
</evidence>